<keyword evidence="1" id="KW-0812">Transmembrane</keyword>
<gene>
    <name evidence="2" type="ORF">NCTC10994_00241</name>
</gene>
<keyword evidence="1" id="KW-0472">Membrane</keyword>
<dbReference type="Gene3D" id="1.20.1740.10">
    <property type="entry name" value="Amino acid/polyamine transporter I"/>
    <property type="match status" value="1"/>
</dbReference>
<dbReference type="Proteomes" id="UP000249091">
    <property type="component" value="Chromosome 1"/>
</dbReference>
<feature type="transmembrane region" description="Helical" evidence="1">
    <location>
        <begin position="56"/>
        <end position="84"/>
    </location>
</feature>
<protein>
    <recommendedName>
        <fullName evidence="4">Amino acid transporter</fullName>
    </recommendedName>
</protein>
<dbReference type="RefSeq" id="WP_072699163.1">
    <property type="nucleotide sequence ID" value="NZ_JAFBBL010000001.1"/>
</dbReference>
<organism evidence="2 3">
    <name type="scientific">Rhodococcus coprophilus</name>
    <dbReference type="NCBI Taxonomy" id="38310"/>
    <lineage>
        <taxon>Bacteria</taxon>
        <taxon>Bacillati</taxon>
        <taxon>Actinomycetota</taxon>
        <taxon>Actinomycetes</taxon>
        <taxon>Mycobacteriales</taxon>
        <taxon>Nocardiaceae</taxon>
        <taxon>Rhodococcus</taxon>
    </lineage>
</organism>
<evidence type="ECO:0000313" key="2">
    <source>
        <dbReference type="EMBL" id="SQI28496.1"/>
    </source>
</evidence>
<dbReference type="STRING" id="1219011.GCA_001895045_00912"/>
<evidence type="ECO:0000313" key="3">
    <source>
        <dbReference type="Proteomes" id="UP000249091"/>
    </source>
</evidence>
<dbReference type="EMBL" id="LS483468">
    <property type="protein sequence ID" value="SQI28496.1"/>
    <property type="molecule type" value="Genomic_DNA"/>
</dbReference>
<dbReference type="KEGG" id="rcr:NCTC10994_00241"/>
<feature type="transmembrane region" description="Helical" evidence="1">
    <location>
        <begin position="369"/>
        <end position="388"/>
    </location>
</feature>
<feature type="transmembrane region" description="Helical" evidence="1">
    <location>
        <begin position="452"/>
        <end position="471"/>
    </location>
</feature>
<feature type="transmembrane region" description="Helical" evidence="1">
    <location>
        <begin position="427"/>
        <end position="446"/>
    </location>
</feature>
<keyword evidence="1" id="KW-1133">Transmembrane helix</keyword>
<feature type="transmembrane region" description="Helical" evidence="1">
    <location>
        <begin position="181"/>
        <end position="203"/>
    </location>
</feature>
<proteinExistence type="predicted"/>
<feature type="transmembrane region" description="Helical" evidence="1">
    <location>
        <begin position="154"/>
        <end position="174"/>
    </location>
</feature>
<sequence>MRRVRGWLLEDITEEPAGYQGPHRVVSKAEHRHPWWKVMCLTGVDYFSTLGYQPGIAALAAGTLAPVATVVLILVTLFGALPVYRRVARESPRGEGSIAMLEKLLPRWGGKLFVLVLLGFAATDFMITITLSAADGSAHLIENPFAPSWLSGRAVVVTLVLVALLSGVFLRGFTEAIGISVALVAVYLGLNVIVIGAGFWHVFSAPSLVTDWTAAISTEHANPVMMIAVALLVFPKLALGLSGFETGVVVMPQIQGAPGDTDADPAGRIRRTRKLLTTVAVIMSGLLLASSLVTTILIPGSEFAPGGQANGRALAFLAHRYLGEVFGTVYDASTILILWFAGASAMAGLLNLVPRYLPRYGMAPSWARAVRPLVLVFTAVAVAVTLYFDASVDAQGAAYATGVLVLITSAAVAVALSARRHHQHRRLLGFVVITAVFAYTTAANIVERPDGVKVAAFFIGAILIVSLLSRISRSYELRATSVEFDETALGFLSEAAATGAIAVVAHDVDRLTVDEYRVKEARQRADSHIPDSQAIVFLEVSVTNSSDFSTDLVVHGRQCENFRILRVDSPAIPNTIAAVLLRMRDLTGVIPDVYFEWTEGGPLMNQLRFLFFGEGQVASVTREVLRRAVPDRAGRPRVHVG</sequence>
<name>A0A2X4TM66_9NOCA</name>
<evidence type="ECO:0008006" key="4">
    <source>
        <dbReference type="Google" id="ProtNLM"/>
    </source>
</evidence>
<feature type="transmembrane region" description="Helical" evidence="1">
    <location>
        <begin position="275"/>
        <end position="298"/>
    </location>
</feature>
<feature type="transmembrane region" description="Helical" evidence="1">
    <location>
        <begin position="112"/>
        <end position="134"/>
    </location>
</feature>
<accession>A0A2X4TM66</accession>
<feature type="transmembrane region" description="Helical" evidence="1">
    <location>
        <begin position="223"/>
        <end position="244"/>
    </location>
</feature>
<reference evidence="2 3" key="1">
    <citation type="submission" date="2018-06" db="EMBL/GenBank/DDBJ databases">
        <authorList>
            <consortium name="Pathogen Informatics"/>
            <person name="Doyle S."/>
        </authorList>
    </citation>
    <scope>NUCLEOTIDE SEQUENCE [LARGE SCALE GENOMIC DNA]</scope>
    <source>
        <strain evidence="2 3">NCTC10994</strain>
    </source>
</reference>
<dbReference type="AlphaFoldDB" id="A0A2X4TM66"/>
<feature type="transmembrane region" description="Helical" evidence="1">
    <location>
        <begin position="336"/>
        <end position="357"/>
    </location>
</feature>
<feature type="transmembrane region" description="Helical" evidence="1">
    <location>
        <begin position="394"/>
        <end position="415"/>
    </location>
</feature>
<keyword evidence="3" id="KW-1185">Reference proteome</keyword>
<evidence type="ECO:0000256" key="1">
    <source>
        <dbReference type="SAM" id="Phobius"/>
    </source>
</evidence>